<feature type="transmembrane region" description="Helical" evidence="8">
    <location>
        <begin position="38"/>
        <end position="57"/>
    </location>
</feature>
<dbReference type="GO" id="GO:0006584">
    <property type="term" value="P:catecholamine metabolic process"/>
    <property type="evidence" value="ECO:0007669"/>
    <property type="project" value="UniProtKB-KW"/>
</dbReference>
<reference evidence="9 10" key="1">
    <citation type="journal article" date="2024" name="Nat. Commun.">
        <title>Phylogenomics reveals the evolutionary origins of lichenization in chlorophyte algae.</title>
        <authorList>
            <person name="Puginier C."/>
            <person name="Libourel C."/>
            <person name="Otte J."/>
            <person name="Skaloud P."/>
            <person name="Haon M."/>
            <person name="Grisel S."/>
            <person name="Petersen M."/>
            <person name="Berrin J.G."/>
            <person name="Delaux P.M."/>
            <person name="Dal Grande F."/>
            <person name="Keller J."/>
        </authorList>
    </citation>
    <scope>NUCLEOTIDE SEQUENCE [LARGE SCALE GENOMIC DNA]</scope>
    <source>
        <strain evidence="9 10">SAG 2043</strain>
    </source>
</reference>
<evidence type="ECO:0000256" key="1">
    <source>
        <dbReference type="ARBA" id="ARBA00012880"/>
    </source>
</evidence>
<dbReference type="EC" id="2.1.1.6" evidence="1"/>
<keyword evidence="10" id="KW-1185">Reference proteome</keyword>
<evidence type="ECO:0000313" key="9">
    <source>
        <dbReference type="EMBL" id="KAK9807498.1"/>
    </source>
</evidence>
<dbReference type="FunFam" id="3.40.50.150:FF:000054">
    <property type="entry name" value="Catechol O-methyltransferase"/>
    <property type="match status" value="1"/>
</dbReference>
<proteinExistence type="inferred from homology"/>
<evidence type="ECO:0000256" key="5">
    <source>
        <dbReference type="ARBA" id="ARBA00022939"/>
    </source>
</evidence>
<dbReference type="EMBL" id="JALJOR010000012">
    <property type="protein sequence ID" value="KAK9807498.1"/>
    <property type="molecule type" value="Genomic_DNA"/>
</dbReference>
<feature type="region of interest" description="Disordered" evidence="7">
    <location>
        <begin position="1"/>
        <end position="20"/>
    </location>
</feature>
<sequence>MQGVTKNGLPPGSVSGQSRSARFACTAKRSPMTEAGRVALVTGVAVAVGAVAAYVILRPSSRSFFRSLYESAVQLGIQGDGREQRVLDHILATTPPNNPAAVVAAIDEFAYNKSWMMNVGDVKGAIVDKAILDCNPKVLLELGTYCGYSATRFASLLKTAGAKLYTVDKSEYNAQIARRVLSHAGLLDTKVDSIVGILGTSIQALRERGVTTFDFVFLDHWKEAYLPDLKLLIEEGFLHKGTVVVADNVLWPGAPDYRKFMQDSKVFDTVEHETTVEYSDTADLVLVSTYKGKGEA</sequence>
<accession>A0AAW1PC61</accession>
<comment type="caution">
    <text evidence="9">The sequence shown here is derived from an EMBL/GenBank/DDBJ whole genome shotgun (WGS) entry which is preliminary data.</text>
</comment>
<dbReference type="AlphaFoldDB" id="A0AAW1PC61"/>
<dbReference type="CDD" id="cd02440">
    <property type="entry name" value="AdoMet_MTases"/>
    <property type="match status" value="1"/>
</dbReference>
<keyword evidence="4" id="KW-0949">S-adenosyl-L-methionine</keyword>
<evidence type="ECO:0000256" key="8">
    <source>
        <dbReference type="SAM" id="Phobius"/>
    </source>
</evidence>
<evidence type="ECO:0000256" key="4">
    <source>
        <dbReference type="ARBA" id="ARBA00022691"/>
    </source>
</evidence>
<keyword evidence="8" id="KW-1133">Transmembrane helix</keyword>
<dbReference type="GO" id="GO:0016206">
    <property type="term" value="F:catechol O-methyltransferase activity"/>
    <property type="evidence" value="ECO:0007669"/>
    <property type="project" value="UniProtKB-EC"/>
</dbReference>
<keyword evidence="5" id="KW-0128">Catecholamine metabolism</keyword>
<dbReference type="Gene3D" id="3.40.50.150">
    <property type="entry name" value="Vaccinia Virus protein VP39"/>
    <property type="match status" value="1"/>
</dbReference>
<dbReference type="PANTHER" id="PTHR43836:SF2">
    <property type="entry name" value="CATECHOL O-METHYLTRANSFERASE 1-RELATED"/>
    <property type="match status" value="1"/>
</dbReference>
<protein>
    <recommendedName>
        <fullName evidence="1">catechol O-methyltransferase</fullName>
        <ecNumber evidence="1">2.1.1.6</ecNumber>
    </recommendedName>
</protein>
<keyword evidence="2" id="KW-0489">Methyltransferase</keyword>
<dbReference type="PROSITE" id="PS51682">
    <property type="entry name" value="SAM_OMT_I"/>
    <property type="match status" value="1"/>
</dbReference>
<dbReference type="PANTHER" id="PTHR43836">
    <property type="entry name" value="CATECHOL O-METHYLTRANSFERASE 1-RELATED"/>
    <property type="match status" value="1"/>
</dbReference>
<keyword evidence="8" id="KW-0472">Membrane</keyword>
<dbReference type="SUPFAM" id="SSF53335">
    <property type="entry name" value="S-adenosyl-L-methionine-dependent methyltransferases"/>
    <property type="match status" value="1"/>
</dbReference>
<dbReference type="Proteomes" id="UP001489004">
    <property type="component" value="Unassembled WGS sequence"/>
</dbReference>
<evidence type="ECO:0000256" key="6">
    <source>
        <dbReference type="ARBA" id="ARBA00023453"/>
    </source>
</evidence>
<evidence type="ECO:0000256" key="3">
    <source>
        <dbReference type="ARBA" id="ARBA00022679"/>
    </source>
</evidence>
<dbReference type="InterPro" id="IPR029063">
    <property type="entry name" value="SAM-dependent_MTases_sf"/>
</dbReference>
<evidence type="ECO:0000256" key="7">
    <source>
        <dbReference type="SAM" id="MobiDB-lite"/>
    </source>
</evidence>
<comment type="similarity">
    <text evidence="6">Belongs to the class I-like SAM-binding methyltransferase superfamily. Cation-dependent O-methyltransferase family.</text>
</comment>
<dbReference type="InterPro" id="IPR002935">
    <property type="entry name" value="SAM_O-MeTrfase"/>
</dbReference>
<dbReference type="Pfam" id="PF01596">
    <property type="entry name" value="Methyltransf_3"/>
    <property type="match status" value="1"/>
</dbReference>
<evidence type="ECO:0000256" key="2">
    <source>
        <dbReference type="ARBA" id="ARBA00022603"/>
    </source>
</evidence>
<name>A0AAW1PC61_9CHLO</name>
<dbReference type="GO" id="GO:0032259">
    <property type="term" value="P:methylation"/>
    <property type="evidence" value="ECO:0007669"/>
    <property type="project" value="UniProtKB-KW"/>
</dbReference>
<keyword evidence="3" id="KW-0808">Transferase</keyword>
<keyword evidence="8" id="KW-0812">Transmembrane</keyword>
<organism evidence="9 10">
    <name type="scientific">[Myrmecia] bisecta</name>
    <dbReference type="NCBI Taxonomy" id="41462"/>
    <lineage>
        <taxon>Eukaryota</taxon>
        <taxon>Viridiplantae</taxon>
        <taxon>Chlorophyta</taxon>
        <taxon>core chlorophytes</taxon>
        <taxon>Trebouxiophyceae</taxon>
        <taxon>Trebouxiales</taxon>
        <taxon>Trebouxiaceae</taxon>
        <taxon>Myrmecia</taxon>
    </lineage>
</organism>
<evidence type="ECO:0000313" key="10">
    <source>
        <dbReference type="Proteomes" id="UP001489004"/>
    </source>
</evidence>
<gene>
    <name evidence="9" type="ORF">WJX72_000971</name>
</gene>